<sequence length="305" mass="34790">WSYQARRIFKLLRYINFKHIVWFFPTLLIIFFVLSNHIILLTYHNTMASITVMFIITIIAFTIRGAEITTTEKDLTTTSPGILYRCPALVSTEYQVTLVNSDTVSTTGCAYLMYTEGYVIEQSYMVWIGTEEYEGEDCHDLRMKYYSFSCLTKNLVLTKDRYEGLMLLRIYGNDYNKTGTPAYKCALYEELSANRSSFRFAISQNASCKGLLDVLYPPPNTMFTEFNTGATLITFNSKQANAVNNVRKRRHALSDIIGGDRGHGSVMLFQSSQSNLNGKDDSTNTSTTTDDKNMLRQSLKLENIN</sequence>
<protein>
    <submittedName>
        <fullName evidence="3">Uncharacterized protein</fullName>
    </submittedName>
</protein>
<organism evidence="3 4">
    <name type="scientific">Aphis gossypii</name>
    <name type="common">Cotton aphid</name>
    <dbReference type="NCBI Taxonomy" id="80765"/>
    <lineage>
        <taxon>Eukaryota</taxon>
        <taxon>Metazoa</taxon>
        <taxon>Ecdysozoa</taxon>
        <taxon>Arthropoda</taxon>
        <taxon>Hexapoda</taxon>
        <taxon>Insecta</taxon>
        <taxon>Pterygota</taxon>
        <taxon>Neoptera</taxon>
        <taxon>Paraneoptera</taxon>
        <taxon>Hemiptera</taxon>
        <taxon>Sternorrhyncha</taxon>
        <taxon>Aphidomorpha</taxon>
        <taxon>Aphidoidea</taxon>
        <taxon>Aphididae</taxon>
        <taxon>Aphidini</taxon>
        <taxon>Aphis</taxon>
        <taxon>Aphis</taxon>
    </lineage>
</organism>
<dbReference type="EMBL" id="OU899036">
    <property type="protein sequence ID" value="CAH1733055.1"/>
    <property type="molecule type" value="Genomic_DNA"/>
</dbReference>
<keyword evidence="4" id="KW-1185">Reference proteome</keyword>
<dbReference type="AlphaFoldDB" id="A0A9P0JE32"/>
<evidence type="ECO:0000313" key="4">
    <source>
        <dbReference type="Proteomes" id="UP001154329"/>
    </source>
</evidence>
<dbReference type="Proteomes" id="UP001154329">
    <property type="component" value="Chromosome 3"/>
</dbReference>
<feature type="transmembrane region" description="Helical" evidence="2">
    <location>
        <begin position="46"/>
        <end position="63"/>
    </location>
</feature>
<evidence type="ECO:0000256" key="2">
    <source>
        <dbReference type="SAM" id="Phobius"/>
    </source>
</evidence>
<feature type="transmembrane region" description="Helical" evidence="2">
    <location>
        <begin position="20"/>
        <end position="40"/>
    </location>
</feature>
<keyword evidence="2" id="KW-1133">Transmembrane helix</keyword>
<reference evidence="3" key="1">
    <citation type="submission" date="2022-02" db="EMBL/GenBank/DDBJ databases">
        <authorList>
            <person name="King R."/>
        </authorList>
    </citation>
    <scope>NUCLEOTIDE SEQUENCE</scope>
</reference>
<name>A0A9P0JE32_APHGO</name>
<evidence type="ECO:0000256" key="1">
    <source>
        <dbReference type="SAM" id="MobiDB-lite"/>
    </source>
</evidence>
<accession>A0A9P0JE32</accession>
<keyword evidence="2" id="KW-0472">Membrane</keyword>
<keyword evidence="2" id="KW-0812">Transmembrane</keyword>
<feature type="region of interest" description="Disordered" evidence="1">
    <location>
        <begin position="272"/>
        <end position="305"/>
    </location>
</feature>
<feature type="non-terminal residue" evidence="3">
    <location>
        <position position="1"/>
    </location>
</feature>
<reference evidence="3" key="2">
    <citation type="submission" date="2022-10" db="EMBL/GenBank/DDBJ databases">
        <authorList>
            <consortium name="ENA_rothamsted_submissions"/>
            <consortium name="culmorum"/>
            <person name="King R."/>
        </authorList>
    </citation>
    <scope>NUCLEOTIDE SEQUENCE</scope>
</reference>
<gene>
    <name evidence="3" type="ORF">APHIGO_LOCUS9436</name>
</gene>
<proteinExistence type="predicted"/>
<evidence type="ECO:0000313" key="3">
    <source>
        <dbReference type="EMBL" id="CAH1733055.1"/>
    </source>
</evidence>